<proteinExistence type="predicted"/>
<evidence type="ECO:0000259" key="1">
    <source>
        <dbReference type="Pfam" id="PF13847"/>
    </source>
</evidence>
<organism evidence="2 3">
    <name type="scientific">Hermetia illucens</name>
    <name type="common">Black soldier fly</name>
    <dbReference type="NCBI Taxonomy" id="343691"/>
    <lineage>
        <taxon>Eukaryota</taxon>
        <taxon>Metazoa</taxon>
        <taxon>Ecdysozoa</taxon>
        <taxon>Arthropoda</taxon>
        <taxon>Hexapoda</taxon>
        <taxon>Insecta</taxon>
        <taxon>Pterygota</taxon>
        <taxon>Neoptera</taxon>
        <taxon>Endopterygota</taxon>
        <taxon>Diptera</taxon>
        <taxon>Brachycera</taxon>
        <taxon>Stratiomyomorpha</taxon>
        <taxon>Stratiomyidae</taxon>
        <taxon>Hermetiinae</taxon>
        <taxon>Hermetia</taxon>
    </lineage>
</organism>
<dbReference type="InterPro" id="IPR025714">
    <property type="entry name" value="Methyltranfer_dom"/>
</dbReference>
<dbReference type="Pfam" id="PF13847">
    <property type="entry name" value="Methyltransf_31"/>
    <property type="match status" value="1"/>
</dbReference>
<name>A0A7R8YNN7_HERIL</name>
<reference evidence="2 3" key="1">
    <citation type="submission" date="2020-11" db="EMBL/GenBank/DDBJ databases">
        <authorList>
            <person name="Wallbank WR R."/>
            <person name="Pardo Diaz C."/>
            <person name="Kozak K."/>
            <person name="Martin S."/>
            <person name="Jiggins C."/>
            <person name="Moest M."/>
            <person name="Warren A I."/>
            <person name="Generalovic N T."/>
            <person name="Byers J.R.P. K."/>
            <person name="Montejo-Kovacevich G."/>
            <person name="Yen C E."/>
        </authorList>
    </citation>
    <scope>NUCLEOTIDE SEQUENCE [LARGE SCALE GENOMIC DNA]</scope>
</reference>
<dbReference type="Proteomes" id="UP000594454">
    <property type="component" value="Chromosome 1"/>
</dbReference>
<dbReference type="AlphaFoldDB" id="A0A7R8YNN7"/>
<dbReference type="PANTHER" id="PTHR43861">
    <property type="entry name" value="TRANS-ACONITATE 2-METHYLTRANSFERASE-RELATED"/>
    <property type="match status" value="1"/>
</dbReference>
<dbReference type="EMBL" id="LR899009">
    <property type="protein sequence ID" value="CAD7079456.1"/>
    <property type="molecule type" value="Genomic_DNA"/>
</dbReference>
<keyword evidence="3" id="KW-1185">Reference proteome</keyword>
<dbReference type="InterPro" id="IPR029063">
    <property type="entry name" value="SAM-dependent_MTases_sf"/>
</dbReference>
<accession>A0A7R8YNN7</accession>
<dbReference type="PANTHER" id="PTHR43861:SF1">
    <property type="entry name" value="TRANS-ACONITATE 2-METHYLTRANSFERASE"/>
    <property type="match status" value="1"/>
</dbReference>
<dbReference type="OMA" id="CDINERA"/>
<evidence type="ECO:0000313" key="2">
    <source>
        <dbReference type="EMBL" id="CAD7079456.1"/>
    </source>
</evidence>
<dbReference type="OrthoDB" id="8300214at2759"/>
<dbReference type="CDD" id="cd02440">
    <property type="entry name" value="AdoMet_MTases"/>
    <property type="match status" value="1"/>
</dbReference>
<feature type="domain" description="Methyltransferase" evidence="1">
    <location>
        <begin position="38"/>
        <end position="172"/>
    </location>
</feature>
<dbReference type="Gene3D" id="3.40.50.150">
    <property type="entry name" value="Vaccinia Virus protein VP39"/>
    <property type="match status" value="1"/>
</dbReference>
<gene>
    <name evidence="2" type="ORF">HERILL_LOCUS2673</name>
</gene>
<evidence type="ECO:0000313" key="3">
    <source>
        <dbReference type="Proteomes" id="UP000594454"/>
    </source>
</evidence>
<protein>
    <recommendedName>
        <fullName evidence="1">Methyltransferase domain-containing protein</fullName>
    </recommendedName>
</protein>
<sequence>MDPSPSNYTQANRIQRRDADQLLEEYSKIIRWRNNGTETVLDIGCGPGDITIDFILPRIPKPFGKLVGVDILEKMIKHAKRLYERDNVHFQILDIENGDIDLFLKDYPEGFDHITSLYCLQWVRDQKKGMKNIYNLLKPGGDCLFTLPVKHAVYNIYDELAKIPRWNALMSSNCDFFASFINQDNVAEAMSEIFKLTGFRYYNVEIIDKRITYTGLDNILGFITAVNPIFANMETMEKTEYLKDYLKIAAELNVYREAENPSESEFGTPYQLAVAYAVK</sequence>
<dbReference type="SUPFAM" id="SSF53335">
    <property type="entry name" value="S-adenosyl-L-methionine-dependent methyltransferases"/>
    <property type="match status" value="1"/>
</dbReference>
<dbReference type="InParanoid" id="A0A7R8YNN7"/>